<accession>A0A401JH15</accession>
<dbReference type="EMBL" id="BGOW01000037">
    <property type="protein sequence ID" value="GBL47275.1"/>
    <property type="molecule type" value="Genomic_DNA"/>
</dbReference>
<evidence type="ECO:0000256" key="1">
    <source>
        <dbReference type="SAM" id="SignalP"/>
    </source>
</evidence>
<keyword evidence="1" id="KW-0732">Signal</keyword>
<dbReference type="SUPFAM" id="SSF53850">
    <property type="entry name" value="Periplasmic binding protein-like II"/>
    <property type="match status" value="1"/>
</dbReference>
<dbReference type="Proteomes" id="UP000286806">
    <property type="component" value="Unassembled WGS sequence"/>
</dbReference>
<proteinExistence type="predicted"/>
<reference evidence="2 3" key="1">
    <citation type="journal article" date="2019" name="Front. Microbiol.">
        <title>Genomes of Neutrophilic Sulfur-Oxidizing Chemolithoautotrophs Representing 9 Proteobacterial Species From 8 Genera.</title>
        <authorList>
            <person name="Watanabe T."/>
            <person name="Kojima H."/>
            <person name="Umezawa K."/>
            <person name="Hori C."/>
            <person name="Takasuka T.E."/>
            <person name="Kato Y."/>
            <person name="Fukui M."/>
        </authorList>
    </citation>
    <scope>NUCLEOTIDE SEQUENCE [LARGE SCALE GENOMIC DNA]</scope>
    <source>
        <strain evidence="2 3">TTN</strain>
    </source>
</reference>
<organism evidence="2 3">
    <name type="scientific">Sulfuriferula multivorans</name>
    <dbReference type="NCBI Taxonomy" id="1559896"/>
    <lineage>
        <taxon>Bacteria</taxon>
        <taxon>Pseudomonadati</taxon>
        <taxon>Pseudomonadota</taxon>
        <taxon>Betaproteobacteria</taxon>
        <taxon>Nitrosomonadales</taxon>
        <taxon>Sulfuricellaceae</taxon>
        <taxon>Sulfuriferula</taxon>
    </lineage>
</organism>
<feature type="chain" id="PRO_5019421323" evidence="1">
    <location>
        <begin position="25"/>
        <end position="358"/>
    </location>
</feature>
<feature type="signal peptide" evidence="1">
    <location>
        <begin position="1"/>
        <end position="24"/>
    </location>
</feature>
<gene>
    <name evidence="2" type="ORF">SFMTTN_3109</name>
</gene>
<keyword evidence="3" id="KW-1185">Reference proteome</keyword>
<protein>
    <submittedName>
        <fullName evidence="2">Putative sulfate-binding protein</fullName>
    </submittedName>
</protein>
<dbReference type="Pfam" id="PF13531">
    <property type="entry name" value="SBP_bac_11"/>
    <property type="match status" value="1"/>
</dbReference>
<dbReference type="AlphaFoldDB" id="A0A401JH15"/>
<dbReference type="OrthoDB" id="9802127at2"/>
<name>A0A401JH15_9PROT</name>
<sequence>MNIRRIAGAVVVALSAMASTSTLAAMPEITGTPVVDTPKLLQWPTDQGIKKPNLDDPTADTLWDFHGTLDTCDVVLSTEGNYHMALHDIWPKYLATFQADPLHNAFYTTSPPVVIPQLKNGVVQFGNLYATCMPSVAVASKRVIDKLVASGVTDGPAYPIYQDRGEVILVKHGNPKKIHTVWDLGRKNVRLVTPNIKLEPGAFDTYAEAIYNIARLDPHPPKGWTAERLINVLFNGASHDKDKWLEGARIHHRDEPWSVAYGKADAAVFLYHLGLFAKQTFPDTFDLVPLGGTVENPQPLPGTKVGVREVVALKGNWNAKQLKARDELTNILRGSEFTEILQKHGLSRPDGFVPNKAD</sequence>
<evidence type="ECO:0000313" key="3">
    <source>
        <dbReference type="Proteomes" id="UP000286806"/>
    </source>
</evidence>
<dbReference type="Gene3D" id="3.40.190.10">
    <property type="entry name" value="Periplasmic binding protein-like II"/>
    <property type="match status" value="1"/>
</dbReference>
<comment type="caution">
    <text evidence="2">The sequence shown here is derived from an EMBL/GenBank/DDBJ whole genome shotgun (WGS) entry which is preliminary data.</text>
</comment>
<evidence type="ECO:0000313" key="2">
    <source>
        <dbReference type="EMBL" id="GBL47275.1"/>
    </source>
</evidence>